<dbReference type="SMART" id="SM00595">
    <property type="entry name" value="MADF"/>
    <property type="match status" value="1"/>
</dbReference>
<dbReference type="EMBL" id="JARAKH010000981">
    <property type="protein sequence ID" value="KAK8373737.1"/>
    <property type="molecule type" value="Genomic_DNA"/>
</dbReference>
<evidence type="ECO:0000259" key="2">
    <source>
        <dbReference type="PROSITE" id="PS51029"/>
    </source>
</evidence>
<comment type="caution">
    <text evidence="3">The sequence shown here is derived from an EMBL/GenBank/DDBJ whole genome shotgun (WGS) entry which is preliminary data.</text>
</comment>
<name>A0AAW0SG67_SCYPA</name>
<dbReference type="InterPro" id="IPR001005">
    <property type="entry name" value="SANT/Myb"/>
</dbReference>
<proteinExistence type="predicted"/>
<dbReference type="Pfam" id="PF10545">
    <property type="entry name" value="MADF_DNA_bdg"/>
    <property type="match status" value="1"/>
</dbReference>
<evidence type="ECO:0008006" key="5">
    <source>
        <dbReference type="Google" id="ProtNLM"/>
    </source>
</evidence>
<dbReference type="InterPro" id="IPR006578">
    <property type="entry name" value="MADF-dom"/>
</dbReference>
<dbReference type="InterPro" id="IPR039353">
    <property type="entry name" value="TF_Adf1"/>
</dbReference>
<gene>
    <name evidence="3" type="ORF">O3P69_016561</name>
</gene>
<dbReference type="PANTHER" id="PTHR12243:SF67">
    <property type="entry name" value="COREPRESSOR OF PANGOLIN, ISOFORM A-RELATED"/>
    <property type="match status" value="1"/>
</dbReference>
<keyword evidence="4" id="KW-1185">Reference proteome</keyword>
<dbReference type="AlphaFoldDB" id="A0AAW0SG67"/>
<accession>A0AAW0SG67</accession>
<dbReference type="PROSITE" id="PS50090">
    <property type="entry name" value="MYB_LIKE"/>
    <property type="match status" value="1"/>
</dbReference>
<sequence length="112" mass="12839">MDNPKKTLQWDHAKDEMLIELVKGKPELYDLTSLHYSDNVAKRRSWVEISRQMGCEGSKCKERWESLRAQYLLHFIICKSSTYTTISSSNTESGEHPRGAITSAACMHFTVV</sequence>
<protein>
    <recommendedName>
        <fullName evidence="5">MADF domain-containing protein</fullName>
    </recommendedName>
</protein>
<dbReference type="Proteomes" id="UP001487740">
    <property type="component" value="Unassembled WGS sequence"/>
</dbReference>
<evidence type="ECO:0000313" key="3">
    <source>
        <dbReference type="EMBL" id="KAK8373737.1"/>
    </source>
</evidence>
<feature type="domain" description="MADF" evidence="2">
    <location>
        <begin position="17"/>
        <end position="112"/>
    </location>
</feature>
<dbReference type="PROSITE" id="PS51029">
    <property type="entry name" value="MADF"/>
    <property type="match status" value="1"/>
</dbReference>
<reference evidence="3 4" key="1">
    <citation type="submission" date="2023-03" db="EMBL/GenBank/DDBJ databases">
        <title>High-quality genome of Scylla paramamosain provides insights in environmental adaptation.</title>
        <authorList>
            <person name="Zhang L."/>
        </authorList>
    </citation>
    <scope>NUCLEOTIDE SEQUENCE [LARGE SCALE GENOMIC DNA]</scope>
    <source>
        <strain evidence="3">LZ_2023a</strain>
        <tissue evidence="3">Muscle</tissue>
    </source>
</reference>
<feature type="domain" description="Myb-like" evidence="1">
    <location>
        <begin position="10"/>
        <end position="68"/>
    </location>
</feature>
<dbReference type="PANTHER" id="PTHR12243">
    <property type="entry name" value="MADF DOMAIN TRANSCRIPTION FACTOR"/>
    <property type="match status" value="1"/>
</dbReference>
<organism evidence="3 4">
    <name type="scientific">Scylla paramamosain</name>
    <name type="common">Mud crab</name>
    <dbReference type="NCBI Taxonomy" id="85552"/>
    <lineage>
        <taxon>Eukaryota</taxon>
        <taxon>Metazoa</taxon>
        <taxon>Ecdysozoa</taxon>
        <taxon>Arthropoda</taxon>
        <taxon>Crustacea</taxon>
        <taxon>Multicrustacea</taxon>
        <taxon>Malacostraca</taxon>
        <taxon>Eumalacostraca</taxon>
        <taxon>Eucarida</taxon>
        <taxon>Decapoda</taxon>
        <taxon>Pleocyemata</taxon>
        <taxon>Brachyura</taxon>
        <taxon>Eubrachyura</taxon>
        <taxon>Portunoidea</taxon>
        <taxon>Portunidae</taxon>
        <taxon>Portuninae</taxon>
        <taxon>Scylla</taxon>
    </lineage>
</organism>
<evidence type="ECO:0000313" key="4">
    <source>
        <dbReference type="Proteomes" id="UP001487740"/>
    </source>
</evidence>
<evidence type="ECO:0000259" key="1">
    <source>
        <dbReference type="PROSITE" id="PS50090"/>
    </source>
</evidence>